<comment type="subcellular location">
    <subcellularLocation>
        <location evidence="1">Cell membrane</location>
        <topology evidence="1">Multi-pass membrane protein</topology>
    </subcellularLocation>
</comment>
<dbReference type="FunFam" id="3.90.550.10:FF:000079">
    <property type="entry name" value="Probable glycosyl transferase"/>
    <property type="match status" value="1"/>
</dbReference>
<evidence type="ECO:0000256" key="7">
    <source>
        <dbReference type="ARBA" id="ARBA00023136"/>
    </source>
</evidence>
<evidence type="ECO:0000256" key="3">
    <source>
        <dbReference type="ARBA" id="ARBA00022676"/>
    </source>
</evidence>
<feature type="transmembrane region" description="Helical" evidence="9">
    <location>
        <begin position="264"/>
        <end position="289"/>
    </location>
</feature>
<dbReference type="InterPro" id="IPR029044">
    <property type="entry name" value="Nucleotide-diphossugar_trans"/>
</dbReference>
<sequence>MKKISLLVPLYNEQETLPIFWQKTQQVLATLQGSCFEYVFIDDGSQDNTPRLLQELAEKNSFVKVITLSRNFGKEAALTAGLEQAATQDAVIVLDADLQDPPELIAAFVEKFNEGYDTVYAARQDRSRDSFFKRVTAKSFYKVYNFLAERPIPENAGDCRLISRRVVQAVLQLPERERFLKGLFSWVGFNTTSVPYSRPERAAGKTKWNYWKLWNFALSGITASGSLPLKLWTYFGFLVSLFAFAYALVVAAKKILWGNPVSGYSSLMVTILFFSGVQLISLGVIGEYLSRIFVETKARPAYIIKEKINCD</sequence>
<dbReference type="AlphaFoldDB" id="A0A928DNU4"/>
<dbReference type="PANTHER" id="PTHR48090">
    <property type="entry name" value="UNDECAPRENYL-PHOSPHATE 4-DEOXY-4-FORMAMIDO-L-ARABINOSE TRANSFERASE-RELATED"/>
    <property type="match status" value="1"/>
</dbReference>
<proteinExistence type="inferred from homology"/>
<feature type="transmembrane region" description="Helical" evidence="9">
    <location>
        <begin position="231"/>
        <end position="252"/>
    </location>
</feature>
<evidence type="ECO:0000259" key="10">
    <source>
        <dbReference type="Pfam" id="PF00535"/>
    </source>
</evidence>
<evidence type="ECO:0000313" key="11">
    <source>
        <dbReference type="EMBL" id="MBE6420735.1"/>
    </source>
</evidence>
<evidence type="ECO:0000256" key="6">
    <source>
        <dbReference type="ARBA" id="ARBA00022989"/>
    </source>
</evidence>
<dbReference type="EMBL" id="SUVG01000001">
    <property type="protein sequence ID" value="MBE6420735.1"/>
    <property type="molecule type" value="Genomic_DNA"/>
</dbReference>
<dbReference type="Proteomes" id="UP000725649">
    <property type="component" value="Unassembled WGS sequence"/>
</dbReference>
<name>A0A928DNU4_9BACT</name>
<gene>
    <name evidence="11" type="ORF">E7027_01105</name>
</gene>
<keyword evidence="7 9" id="KW-0472">Membrane</keyword>
<protein>
    <submittedName>
        <fullName evidence="11">Glycosyltransferase family 2 protein</fullName>
    </submittedName>
</protein>
<evidence type="ECO:0000256" key="4">
    <source>
        <dbReference type="ARBA" id="ARBA00022679"/>
    </source>
</evidence>
<comment type="caution">
    <text evidence="11">The sequence shown here is derived from an EMBL/GenBank/DDBJ whole genome shotgun (WGS) entry which is preliminary data.</text>
</comment>
<dbReference type="GO" id="GO:0005886">
    <property type="term" value="C:plasma membrane"/>
    <property type="evidence" value="ECO:0007669"/>
    <property type="project" value="UniProtKB-SubCell"/>
</dbReference>
<feature type="domain" description="Glycosyltransferase 2-like" evidence="10">
    <location>
        <begin position="5"/>
        <end position="169"/>
    </location>
</feature>
<comment type="similarity">
    <text evidence="8">Belongs to the glycosyltransferase 2 family. GtrB subfamily.</text>
</comment>
<dbReference type="GO" id="GO:0016757">
    <property type="term" value="F:glycosyltransferase activity"/>
    <property type="evidence" value="ECO:0007669"/>
    <property type="project" value="UniProtKB-KW"/>
</dbReference>
<evidence type="ECO:0000256" key="5">
    <source>
        <dbReference type="ARBA" id="ARBA00022692"/>
    </source>
</evidence>
<evidence type="ECO:0000256" key="1">
    <source>
        <dbReference type="ARBA" id="ARBA00004651"/>
    </source>
</evidence>
<dbReference type="InterPro" id="IPR001173">
    <property type="entry name" value="Glyco_trans_2-like"/>
</dbReference>
<evidence type="ECO:0000256" key="9">
    <source>
        <dbReference type="SAM" id="Phobius"/>
    </source>
</evidence>
<evidence type="ECO:0000313" key="12">
    <source>
        <dbReference type="Proteomes" id="UP000725649"/>
    </source>
</evidence>
<dbReference type="Gene3D" id="3.90.550.10">
    <property type="entry name" value="Spore Coat Polysaccharide Biosynthesis Protein SpsA, Chain A"/>
    <property type="match status" value="1"/>
</dbReference>
<keyword evidence="2" id="KW-1003">Cell membrane</keyword>
<evidence type="ECO:0000256" key="2">
    <source>
        <dbReference type="ARBA" id="ARBA00022475"/>
    </source>
</evidence>
<keyword evidence="6 9" id="KW-1133">Transmembrane helix</keyword>
<reference evidence="11" key="1">
    <citation type="submission" date="2019-04" db="EMBL/GenBank/DDBJ databases">
        <title>Evolution of Biomass-Degrading Anaerobic Consortia Revealed by Metagenomics.</title>
        <authorList>
            <person name="Peng X."/>
        </authorList>
    </citation>
    <scope>NUCLEOTIDE SEQUENCE</scope>
    <source>
        <strain evidence="11">SIG66</strain>
    </source>
</reference>
<keyword evidence="5 9" id="KW-0812">Transmembrane</keyword>
<dbReference type="SUPFAM" id="SSF53448">
    <property type="entry name" value="Nucleotide-diphospho-sugar transferases"/>
    <property type="match status" value="1"/>
</dbReference>
<dbReference type="PANTHER" id="PTHR48090:SF1">
    <property type="entry name" value="PROPHAGE BACTOPRENOL GLUCOSYL TRANSFERASE HOMOLOG"/>
    <property type="match status" value="1"/>
</dbReference>
<keyword evidence="3" id="KW-0328">Glycosyltransferase</keyword>
<dbReference type="CDD" id="cd04187">
    <property type="entry name" value="DPM1_like_bac"/>
    <property type="match status" value="1"/>
</dbReference>
<dbReference type="Pfam" id="PF00535">
    <property type="entry name" value="Glycos_transf_2"/>
    <property type="match status" value="1"/>
</dbReference>
<dbReference type="InterPro" id="IPR050256">
    <property type="entry name" value="Glycosyltransferase_2"/>
</dbReference>
<accession>A0A928DNU4</accession>
<keyword evidence="4" id="KW-0808">Transferase</keyword>
<evidence type="ECO:0000256" key="8">
    <source>
        <dbReference type="ARBA" id="ARBA00038152"/>
    </source>
</evidence>
<organism evidence="11 12">
    <name type="scientific">Candidatus Avelusimicrobium gallicola</name>
    <dbReference type="NCBI Taxonomy" id="2562704"/>
    <lineage>
        <taxon>Bacteria</taxon>
        <taxon>Pseudomonadati</taxon>
        <taxon>Elusimicrobiota</taxon>
        <taxon>Elusimicrobia</taxon>
        <taxon>Elusimicrobiales</taxon>
        <taxon>Elusimicrobiaceae</taxon>
        <taxon>Candidatus Avelusimicrobium</taxon>
    </lineage>
</organism>